<evidence type="ECO:0000256" key="1">
    <source>
        <dbReference type="ARBA" id="ARBA00022448"/>
    </source>
</evidence>
<dbReference type="FunFam" id="3.40.50.300:FF:000425">
    <property type="entry name" value="Probable ABC transporter, ATP-binding subunit"/>
    <property type="match status" value="1"/>
</dbReference>
<dbReference type="PANTHER" id="PTHR43869">
    <property type="entry name" value="GLYCINE BETAINE/PROLINE BETAINE TRANSPORT SYSTEM ATP-BINDING PROTEIN PROV"/>
    <property type="match status" value="1"/>
</dbReference>
<gene>
    <name evidence="6" type="ORF">D2E24_0789</name>
</gene>
<keyword evidence="7" id="KW-1185">Reference proteome</keyword>
<proteinExistence type="predicted"/>
<organism evidence="6 7">
    <name type="scientific">Bifidobacterium samirii</name>
    <dbReference type="NCBI Taxonomy" id="2306974"/>
    <lineage>
        <taxon>Bacteria</taxon>
        <taxon>Bacillati</taxon>
        <taxon>Actinomycetota</taxon>
        <taxon>Actinomycetes</taxon>
        <taxon>Bifidobacteriales</taxon>
        <taxon>Bifidobacteriaceae</taxon>
        <taxon>Bifidobacterium</taxon>
    </lineage>
</organism>
<evidence type="ECO:0000313" key="7">
    <source>
        <dbReference type="Proteomes" id="UP000287470"/>
    </source>
</evidence>
<dbReference type="EC" id="7.6.2.9" evidence="4"/>
<evidence type="ECO:0000259" key="5">
    <source>
        <dbReference type="PROSITE" id="PS50893"/>
    </source>
</evidence>
<name>A0A430FUX6_9BIFI</name>
<dbReference type="PROSITE" id="PS00211">
    <property type="entry name" value="ABC_TRANSPORTER_1"/>
    <property type="match status" value="1"/>
</dbReference>
<protein>
    <recommendedName>
        <fullName evidence="4">ABC-type quaternary amine transporter</fullName>
        <ecNumber evidence="4">7.6.2.9</ecNumber>
    </recommendedName>
</protein>
<dbReference type="InterPro" id="IPR003593">
    <property type="entry name" value="AAA+_ATPase"/>
</dbReference>
<comment type="caution">
    <text evidence="6">The sequence shown here is derived from an EMBL/GenBank/DDBJ whole genome shotgun (WGS) entry which is preliminary data.</text>
</comment>
<dbReference type="GO" id="GO:0005524">
    <property type="term" value="F:ATP binding"/>
    <property type="evidence" value="ECO:0007669"/>
    <property type="project" value="UniProtKB-KW"/>
</dbReference>
<accession>A0A430FUX6</accession>
<dbReference type="PROSITE" id="PS50893">
    <property type="entry name" value="ABC_TRANSPORTER_2"/>
    <property type="match status" value="1"/>
</dbReference>
<dbReference type="AlphaFoldDB" id="A0A430FUX6"/>
<dbReference type="Gene3D" id="3.40.50.300">
    <property type="entry name" value="P-loop containing nucleotide triphosphate hydrolases"/>
    <property type="match status" value="1"/>
</dbReference>
<dbReference type="SUPFAM" id="SSF52540">
    <property type="entry name" value="P-loop containing nucleoside triphosphate hydrolases"/>
    <property type="match status" value="1"/>
</dbReference>
<keyword evidence="3 6" id="KW-0067">ATP-binding</keyword>
<evidence type="ECO:0000256" key="4">
    <source>
        <dbReference type="ARBA" id="ARBA00066388"/>
    </source>
</evidence>
<dbReference type="RefSeq" id="WP_125968057.1">
    <property type="nucleotide sequence ID" value="NZ_QXGK01000006.1"/>
</dbReference>
<keyword evidence="1" id="KW-0813">Transport</keyword>
<dbReference type="InterPro" id="IPR003439">
    <property type="entry name" value="ABC_transporter-like_ATP-bd"/>
</dbReference>
<dbReference type="EMBL" id="QXGK01000006">
    <property type="protein sequence ID" value="RSX57196.1"/>
    <property type="molecule type" value="Genomic_DNA"/>
</dbReference>
<dbReference type="Proteomes" id="UP000287470">
    <property type="component" value="Unassembled WGS sequence"/>
</dbReference>
<dbReference type="InterPro" id="IPR051921">
    <property type="entry name" value="ABC_osmolyte_uptake_ATP-bind"/>
</dbReference>
<dbReference type="InterPro" id="IPR027417">
    <property type="entry name" value="P-loop_NTPase"/>
</dbReference>
<dbReference type="OrthoDB" id="9802264at2"/>
<keyword evidence="2" id="KW-0547">Nucleotide-binding</keyword>
<reference evidence="6 7" key="1">
    <citation type="submission" date="2018-09" db="EMBL/GenBank/DDBJ databases">
        <title>Characterization of the phylogenetic diversity of five novel species belonging to the genus Bifidobacterium.</title>
        <authorList>
            <person name="Lugli G.A."/>
            <person name="Duranti S."/>
            <person name="Milani C."/>
        </authorList>
    </citation>
    <scope>NUCLEOTIDE SEQUENCE [LARGE SCALE GENOMIC DNA]</scope>
    <source>
        <strain evidence="6 7">2033B</strain>
    </source>
</reference>
<dbReference type="SMART" id="SM00382">
    <property type="entry name" value="AAA"/>
    <property type="match status" value="1"/>
</dbReference>
<dbReference type="InterPro" id="IPR017871">
    <property type="entry name" value="ABC_transporter-like_CS"/>
</dbReference>
<sequence>MTIAFEHVAKTYPDGTVGVGDVTLTVRSGELMVLVGPSGSGKTTLMRMINRMVEPTGGRVLIDGEDVRGRDPIALRRSIGYVIQGGGLLPHRTVVDNIATVPMLNGVRRSRARRRAMELLDKVGLDASLAGRYPSQLSGGQRQRVGVARALAADASILLMDEPFSAVDPVVRRDLQHEVRRVQRETGATVVFVTHDINEALFLADRIALLGKGGVIEQVGTPAQILNEPANDAVRAFVEAGRPSVDPGVDPGVDGAAAPAAAATATESHLQLIGEGA</sequence>
<evidence type="ECO:0000256" key="2">
    <source>
        <dbReference type="ARBA" id="ARBA00022741"/>
    </source>
</evidence>
<dbReference type="Pfam" id="PF00005">
    <property type="entry name" value="ABC_tran"/>
    <property type="match status" value="1"/>
</dbReference>
<evidence type="ECO:0000313" key="6">
    <source>
        <dbReference type="EMBL" id="RSX57196.1"/>
    </source>
</evidence>
<dbReference type="GO" id="GO:0015418">
    <property type="term" value="F:ABC-type quaternary ammonium compound transporting activity"/>
    <property type="evidence" value="ECO:0007669"/>
    <property type="project" value="UniProtKB-EC"/>
</dbReference>
<feature type="domain" description="ABC transporter" evidence="5">
    <location>
        <begin position="3"/>
        <end position="238"/>
    </location>
</feature>
<dbReference type="PANTHER" id="PTHR43869:SF1">
    <property type="entry name" value="GLYCINE BETAINE_PROLINE BETAINE TRANSPORT SYSTEM ATP-BINDING PROTEIN PROV"/>
    <property type="match status" value="1"/>
</dbReference>
<evidence type="ECO:0000256" key="3">
    <source>
        <dbReference type="ARBA" id="ARBA00022840"/>
    </source>
</evidence>
<dbReference type="GO" id="GO:0016887">
    <property type="term" value="F:ATP hydrolysis activity"/>
    <property type="evidence" value="ECO:0007669"/>
    <property type="project" value="InterPro"/>
</dbReference>